<evidence type="ECO:0000256" key="1">
    <source>
        <dbReference type="SAM" id="SignalP"/>
    </source>
</evidence>
<feature type="chain" id="PRO_5044849922" description="Circadian clock-controlled protein" evidence="1">
    <location>
        <begin position="21"/>
        <end position="246"/>
    </location>
</feature>
<proteinExistence type="predicted"/>
<dbReference type="InterPro" id="IPR010562">
    <property type="entry name" value="Haemolymph_juvenile_hormone-bd"/>
</dbReference>
<dbReference type="Proteomes" id="UP001627154">
    <property type="component" value="Unassembled WGS sequence"/>
</dbReference>
<comment type="caution">
    <text evidence="2">The sequence shown here is derived from an EMBL/GenBank/DDBJ whole genome shotgun (WGS) entry which is preliminary data.</text>
</comment>
<dbReference type="Gene3D" id="3.15.10.30">
    <property type="entry name" value="Haemolymph juvenile hormone binding protein"/>
    <property type="match status" value="1"/>
</dbReference>
<dbReference type="Pfam" id="PF06585">
    <property type="entry name" value="JHBP"/>
    <property type="match status" value="1"/>
</dbReference>
<dbReference type="SMART" id="SM00700">
    <property type="entry name" value="JHBP"/>
    <property type="match status" value="1"/>
</dbReference>
<accession>A0ABD2WPC2</accession>
<feature type="signal peptide" evidence="1">
    <location>
        <begin position="1"/>
        <end position="20"/>
    </location>
</feature>
<evidence type="ECO:0008006" key="4">
    <source>
        <dbReference type="Google" id="ProtNLM"/>
    </source>
</evidence>
<dbReference type="EMBL" id="JBJJXI010000088">
    <property type="protein sequence ID" value="KAL3394700.1"/>
    <property type="molecule type" value="Genomic_DNA"/>
</dbReference>
<sequence>MSRIVGALICLSLAVAGLSAEELPKGVKTCKRDSADYTSCLRLAIQESWLTFVKGIPEIGLPVLDPMVVDYMENQYDFGDVNGRFALRDVKTYGMAKTNFLAVRPKYDGDKMDMDIDVAIPKIYIDGYYKADGAIGNFKVGGKGYFNISMEGIRTTWSLKGHVENDRWVIEHFYLSPQVESMKVYFDDLFNGNQALNQAAMVFVNEYWPVLYNSMLPVVRDHWDLHLSDFVNRLIFSKISVSTYFP</sequence>
<dbReference type="AlphaFoldDB" id="A0ABD2WPC2"/>
<reference evidence="2 3" key="1">
    <citation type="journal article" date="2024" name="bioRxiv">
        <title>A reference genome for Trichogramma kaykai: A tiny desert-dwelling parasitoid wasp with competing sex-ratio distorters.</title>
        <authorList>
            <person name="Culotta J."/>
            <person name="Lindsey A.R."/>
        </authorList>
    </citation>
    <scope>NUCLEOTIDE SEQUENCE [LARGE SCALE GENOMIC DNA]</scope>
    <source>
        <strain evidence="2 3">KSX58</strain>
    </source>
</reference>
<evidence type="ECO:0000313" key="3">
    <source>
        <dbReference type="Proteomes" id="UP001627154"/>
    </source>
</evidence>
<dbReference type="PANTHER" id="PTHR11008:SF18">
    <property type="entry name" value="BCDNA.GH05536-RELATED"/>
    <property type="match status" value="1"/>
</dbReference>
<dbReference type="PANTHER" id="PTHR11008">
    <property type="entry name" value="PROTEIN TAKEOUT-LIKE PROTEIN"/>
    <property type="match status" value="1"/>
</dbReference>
<evidence type="ECO:0000313" key="2">
    <source>
        <dbReference type="EMBL" id="KAL3394700.1"/>
    </source>
</evidence>
<name>A0ABD2WPC2_9HYME</name>
<dbReference type="InterPro" id="IPR038606">
    <property type="entry name" value="To_sf"/>
</dbReference>
<protein>
    <recommendedName>
        <fullName evidence="4">Circadian clock-controlled protein</fullName>
    </recommendedName>
</protein>
<gene>
    <name evidence="2" type="ORF">TKK_010993</name>
</gene>
<keyword evidence="3" id="KW-1185">Reference proteome</keyword>
<organism evidence="2 3">
    <name type="scientific">Trichogramma kaykai</name>
    <dbReference type="NCBI Taxonomy" id="54128"/>
    <lineage>
        <taxon>Eukaryota</taxon>
        <taxon>Metazoa</taxon>
        <taxon>Ecdysozoa</taxon>
        <taxon>Arthropoda</taxon>
        <taxon>Hexapoda</taxon>
        <taxon>Insecta</taxon>
        <taxon>Pterygota</taxon>
        <taxon>Neoptera</taxon>
        <taxon>Endopterygota</taxon>
        <taxon>Hymenoptera</taxon>
        <taxon>Apocrita</taxon>
        <taxon>Proctotrupomorpha</taxon>
        <taxon>Chalcidoidea</taxon>
        <taxon>Trichogrammatidae</taxon>
        <taxon>Trichogramma</taxon>
    </lineage>
</organism>
<keyword evidence="1" id="KW-0732">Signal</keyword>